<name>A0AC61QUT3_9FIRM</name>
<protein>
    <submittedName>
        <fullName evidence="1">Histidine phosphatase family protein</fullName>
    </submittedName>
</protein>
<evidence type="ECO:0000313" key="1">
    <source>
        <dbReference type="EMBL" id="TGX96162.1"/>
    </source>
</evidence>
<dbReference type="EMBL" id="SRZB01000082">
    <property type="protein sequence ID" value="TGX96162.1"/>
    <property type="molecule type" value="Genomic_DNA"/>
</dbReference>
<proteinExistence type="predicted"/>
<comment type="caution">
    <text evidence="1">The sequence shown here is derived from an EMBL/GenBank/DDBJ whole genome shotgun (WGS) entry which is preliminary data.</text>
</comment>
<organism evidence="1 2">
    <name type="scientific">Hominisplanchenecus murintestinalis</name>
    <dbReference type="NCBI Taxonomy" id="2941517"/>
    <lineage>
        <taxon>Bacteria</taxon>
        <taxon>Bacillati</taxon>
        <taxon>Bacillota</taxon>
        <taxon>Clostridia</taxon>
        <taxon>Lachnospirales</taxon>
        <taxon>Lachnospiraceae</taxon>
        <taxon>Hominisplanchenecus</taxon>
    </lineage>
</organism>
<accession>A0AC61QUT3</accession>
<reference evidence="1" key="1">
    <citation type="submission" date="2019-04" db="EMBL/GenBank/DDBJ databases">
        <title>Microbes associate with the intestines of laboratory mice.</title>
        <authorList>
            <person name="Navarre W."/>
            <person name="Wong E."/>
            <person name="Huang K."/>
            <person name="Tropini C."/>
            <person name="Ng K."/>
            <person name="Yu B."/>
        </authorList>
    </citation>
    <scope>NUCLEOTIDE SEQUENCE</scope>
    <source>
        <strain evidence="1">NM72_1-8</strain>
    </source>
</reference>
<dbReference type="Proteomes" id="UP000307720">
    <property type="component" value="Unassembled WGS sequence"/>
</dbReference>
<gene>
    <name evidence="1" type="ORF">E5357_17155</name>
</gene>
<sequence>MVIYVMRHGQTDWNVAKRLQGRSDTVLNENGRELARKTGEALLAVPFAAVFSSPLKRAKETAELALGGRKIPIFEDARLIEISFGAYEGLCSAKDHYEIPDREFSYFFTAPNKYRVPEGGESFEELHRRTADFLRDITARQELEDKTVLVSTHGAAGRALLNALRIFEQKDFWNGGVSPNCSISILESVQGNVRLIEENKIFYSRGPIAGV</sequence>
<keyword evidence="2" id="KW-1185">Reference proteome</keyword>
<evidence type="ECO:0000313" key="2">
    <source>
        <dbReference type="Proteomes" id="UP000307720"/>
    </source>
</evidence>